<sequence length="197" mass="22359">MRQGGNLGRQEDGTFWIFRRSSSHASCHSNLESTRLLYAIHAVEPHRWRRPAEEKKQTLQAYKETSPLNSTFNCLLWTWPMRRRQTSKQPSNDRSNARVINSTTLLHRTPLLLMLEDPPDSSSKLSTVFLVPSPPSEIITGTPPGPSLLEHCFQSRVTPVSDRPGFLRVVSFTMATISRRQLPPVFYECCIPGPSKS</sequence>
<keyword evidence="2" id="KW-1185">Reference proteome</keyword>
<evidence type="ECO:0000313" key="1">
    <source>
        <dbReference type="EMBL" id="UQC86283.1"/>
    </source>
</evidence>
<dbReference type="GeneID" id="73345760"/>
<organism evidence="1 2">
    <name type="scientific">Colletotrichum lupini</name>
    <dbReference type="NCBI Taxonomy" id="145971"/>
    <lineage>
        <taxon>Eukaryota</taxon>
        <taxon>Fungi</taxon>
        <taxon>Dikarya</taxon>
        <taxon>Ascomycota</taxon>
        <taxon>Pezizomycotina</taxon>
        <taxon>Sordariomycetes</taxon>
        <taxon>Hypocreomycetidae</taxon>
        <taxon>Glomerellales</taxon>
        <taxon>Glomerellaceae</taxon>
        <taxon>Colletotrichum</taxon>
        <taxon>Colletotrichum acutatum species complex</taxon>
    </lineage>
</organism>
<dbReference type="EMBL" id="CP019478">
    <property type="protein sequence ID" value="UQC86283.1"/>
    <property type="molecule type" value="Genomic_DNA"/>
</dbReference>
<dbReference type="AlphaFoldDB" id="A0A9Q8SZW1"/>
<reference evidence="1" key="1">
    <citation type="journal article" date="2021" name="Mol. Plant Microbe Interact.">
        <title>Complete Genome Sequence of the Plant-Pathogenic Fungus Colletotrichum lupini.</title>
        <authorList>
            <person name="Baroncelli R."/>
            <person name="Pensec F."/>
            <person name="Da Lio D."/>
            <person name="Boufleur T."/>
            <person name="Vicente I."/>
            <person name="Sarrocco S."/>
            <person name="Picot A."/>
            <person name="Baraldi E."/>
            <person name="Sukno S."/>
            <person name="Thon M."/>
            <person name="Le Floch G."/>
        </authorList>
    </citation>
    <scope>NUCLEOTIDE SEQUENCE</scope>
    <source>
        <strain evidence="1">IMI 504893</strain>
    </source>
</reference>
<dbReference type="RefSeq" id="XP_049147895.1">
    <property type="nucleotide sequence ID" value="XM_049290750.1"/>
</dbReference>
<accession>A0A9Q8SZW1</accession>
<proteinExistence type="predicted"/>
<dbReference type="Proteomes" id="UP000830671">
    <property type="component" value="Chromosome 6"/>
</dbReference>
<protein>
    <submittedName>
        <fullName evidence="1">Uncharacterized protein</fullName>
    </submittedName>
</protein>
<dbReference type="KEGG" id="clup:CLUP02_11783"/>
<name>A0A9Q8SZW1_9PEZI</name>
<gene>
    <name evidence="1" type="ORF">CLUP02_11783</name>
</gene>
<evidence type="ECO:0000313" key="2">
    <source>
        <dbReference type="Proteomes" id="UP000830671"/>
    </source>
</evidence>